<keyword evidence="1" id="KW-0472">Membrane</keyword>
<gene>
    <name evidence="2" type="ORF">KP014_23680</name>
    <name evidence="3" type="ORF">SAMN04487895_10963</name>
</gene>
<dbReference type="OrthoDB" id="2680230at2"/>
<keyword evidence="5" id="KW-1185">Reference proteome</keyword>
<dbReference type="Proteomes" id="UP000198809">
    <property type="component" value="Unassembled WGS sequence"/>
</dbReference>
<dbReference type="EMBL" id="FODH01000009">
    <property type="protein sequence ID" value="SEO59328.1"/>
    <property type="molecule type" value="Genomic_DNA"/>
</dbReference>
<protein>
    <submittedName>
        <fullName evidence="3">Uncharacterized protein</fullName>
    </submittedName>
</protein>
<dbReference type="EMBL" id="CP076607">
    <property type="protein sequence ID" value="QWU14887.1"/>
    <property type="molecule type" value="Genomic_DNA"/>
</dbReference>
<evidence type="ECO:0000256" key="1">
    <source>
        <dbReference type="SAM" id="Phobius"/>
    </source>
</evidence>
<evidence type="ECO:0000313" key="4">
    <source>
        <dbReference type="Proteomes" id="UP000198809"/>
    </source>
</evidence>
<reference evidence="3 4" key="1">
    <citation type="submission" date="2016-10" db="EMBL/GenBank/DDBJ databases">
        <authorList>
            <person name="de Groot N.N."/>
        </authorList>
    </citation>
    <scope>NUCLEOTIDE SEQUENCE [LARGE SCALE GENOMIC DNA]</scope>
    <source>
        <strain evidence="3 4">CGMCC 1.10238</strain>
    </source>
</reference>
<dbReference type="RefSeq" id="WP_036598455.1">
    <property type="nucleotide sequence ID" value="NZ_CP076607.1"/>
</dbReference>
<name>A0A1H8QZM4_9BACL</name>
<dbReference type="AlphaFoldDB" id="A0A1H8QZM4"/>
<dbReference type="STRING" id="1333845.SAMN04487895_10963"/>
<sequence length="82" mass="8912">MDITMLIISIASMIATIISTIFAIKAKNEARLILTQIKNTEINSDLQKHDIKNSGKIDVENSGKNNGVMAGIVTGGIDKRDR</sequence>
<dbReference type="Proteomes" id="UP000683429">
    <property type="component" value="Chromosome"/>
</dbReference>
<reference evidence="2 5" key="2">
    <citation type="submission" date="2021-06" db="EMBL/GenBank/DDBJ databases">
        <title>Whole genome sequence of Paenibacillus sophorae DSM23020 for comparative genomics.</title>
        <authorList>
            <person name="Kim M.-J."/>
            <person name="Lee G."/>
            <person name="Shin J.-H."/>
        </authorList>
    </citation>
    <scope>NUCLEOTIDE SEQUENCE [LARGE SCALE GENOMIC DNA]</scope>
    <source>
        <strain evidence="2 5">DSM 23020</strain>
    </source>
</reference>
<accession>A0A1H8QZM4</accession>
<keyword evidence="1" id="KW-0812">Transmembrane</keyword>
<evidence type="ECO:0000313" key="2">
    <source>
        <dbReference type="EMBL" id="QWU14887.1"/>
    </source>
</evidence>
<proteinExistence type="predicted"/>
<organism evidence="3 4">
    <name type="scientific">Paenibacillus sophorae</name>
    <dbReference type="NCBI Taxonomy" id="1333845"/>
    <lineage>
        <taxon>Bacteria</taxon>
        <taxon>Bacillati</taxon>
        <taxon>Bacillota</taxon>
        <taxon>Bacilli</taxon>
        <taxon>Bacillales</taxon>
        <taxon>Paenibacillaceae</taxon>
        <taxon>Paenibacillus</taxon>
    </lineage>
</organism>
<feature type="transmembrane region" description="Helical" evidence="1">
    <location>
        <begin position="6"/>
        <end position="24"/>
    </location>
</feature>
<keyword evidence="1" id="KW-1133">Transmembrane helix</keyword>
<evidence type="ECO:0000313" key="5">
    <source>
        <dbReference type="Proteomes" id="UP000683429"/>
    </source>
</evidence>
<evidence type="ECO:0000313" key="3">
    <source>
        <dbReference type="EMBL" id="SEO59328.1"/>
    </source>
</evidence>